<proteinExistence type="predicted"/>
<keyword evidence="4" id="KW-1185">Reference proteome</keyword>
<dbReference type="EMBL" id="CQAZ01000001">
    <property type="protein sequence ID" value="CNH01629.1"/>
    <property type="molecule type" value="Genomic_DNA"/>
</dbReference>
<protein>
    <submittedName>
        <fullName evidence="2 3">AEC family malate permease</fullName>
    </submittedName>
</protein>
<keyword evidence="1" id="KW-0472">Membrane</keyword>
<sequence length="68" mass="7524">MSWQTWSFAFTGHCFSIFCHSNRCWELCDDPCDGGNATLAANIIAITTVGSFFTTAMGIYFLRSLGVM</sequence>
<dbReference type="Proteomes" id="UP000045840">
    <property type="component" value="Unassembled WGS sequence"/>
</dbReference>
<evidence type="ECO:0000313" key="4">
    <source>
        <dbReference type="Proteomes" id="UP000044625"/>
    </source>
</evidence>
<dbReference type="STRING" id="1288385.ERS137968_00535"/>
<evidence type="ECO:0000313" key="3">
    <source>
        <dbReference type="EMBL" id="CRY64030.1"/>
    </source>
</evidence>
<evidence type="ECO:0000256" key="1">
    <source>
        <dbReference type="SAM" id="Phobius"/>
    </source>
</evidence>
<dbReference type="EMBL" id="CWJL01000002">
    <property type="protein sequence ID" value="CRY64030.1"/>
    <property type="molecule type" value="Genomic_DNA"/>
</dbReference>
<name>A0A0T9NF37_9GAMM</name>
<reference evidence="5" key="3">
    <citation type="submission" date="2015-03" db="EMBL/GenBank/DDBJ databases">
        <authorList>
            <consortium name="Pathogen Informatics"/>
        </authorList>
    </citation>
    <scope>NUCLEOTIDE SEQUENCE [LARGE SCALE GENOMIC DNA]</scope>
    <source>
        <strain evidence="5">A125KOH2</strain>
    </source>
</reference>
<keyword evidence="1" id="KW-0812">Transmembrane</keyword>
<dbReference type="AlphaFoldDB" id="A0A0T9NF37"/>
<keyword evidence="1" id="KW-1133">Transmembrane helix</keyword>
<gene>
    <name evidence="2" type="ORF">ERS008529_00079</name>
    <name evidence="3" type="ORF">ERS137968_00535</name>
</gene>
<accession>A0A0T9NF37</accession>
<organism evidence="2 5">
    <name type="scientific">Yersinia pekkanenii</name>
    <dbReference type="NCBI Taxonomy" id="1288385"/>
    <lineage>
        <taxon>Bacteria</taxon>
        <taxon>Pseudomonadati</taxon>
        <taxon>Pseudomonadota</taxon>
        <taxon>Gammaproteobacteria</taxon>
        <taxon>Enterobacterales</taxon>
        <taxon>Yersiniaceae</taxon>
        <taxon>Yersinia</taxon>
    </lineage>
</organism>
<evidence type="ECO:0000313" key="5">
    <source>
        <dbReference type="Proteomes" id="UP000045840"/>
    </source>
</evidence>
<evidence type="ECO:0000313" key="2">
    <source>
        <dbReference type="EMBL" id="CNH01629.1"/>
    </source>
</evidence>
<dbReference type="Proteomes" id="UP000044625">
    <property type="component" value="Unassembled WGS sequence"/>
</dbReference>
<reference evidence="2" key="2">
    <citation type="submission" date="2015-03" db="EMBL/GenBank/DDBJ databases">
        <authorList>
            <person name="Murphy D."/>
        </authorList>
    </citation>
    <scope>NUCLEOTIDE SEQUENCE [LARGE SCALE GENOMIC DNA]</scope>
    <source>
        <strain evidence="2">A125KOH2</strain>
    </source>
</reference>
<feature type="transmembrane region" description="Helical" evidence="1">
    <location>
        <begin position="40"/>
        <end position="62"/>
    </location>
</feature>
<reference evidence="3 4" key="1">
    <citation type="submission" date="2015-03" db="EMBL/GenBank/DDBJ databases">
        <authorList>
            <consortium name="Pathogen Informatics"/>
            <person name="Murphy D."/>
        </authorList>
    </citation>
    <scope>NUCLEOTIDE SEQUENCE [LARGE SCALE GENOMIC DNA]</scope>
    <source>
        <strain evidence="4">type strain: CIP110230</strain>
        <strain evidence="3">Type strain: CIP110230</strain>
    </source>
</reference>